<evidence type="ECO:0000256" key="3">
    <source>
        <dbReference type="ARBA" id="ARBA00023125"/>
    </source>
</evidence>
<keyword evidence="3" id="KW-0238">DNA-binding</keyword>
<feature type="compositionally biased region" description="Polar residues" evidence="6">
    <location>
        <begin position="384"/>
        <end position="399"/>
    </location>
</feature>
<name>A0A7J6GEK8_CANSA</name>
<dbReference type="SMART" id="SM01019">
    <property type="entry name" value="B3"/>
    <property type="match status" value="3"/>
</dbReference>
<evidence type="ECO:0000256" key="6">
    <source>
        <dbReference type="SAM" id="MobiDB-lite"/>
    </source>
</evidence>
<evidence type="ECO:0000256" key="4">
    <source>
        <dbReference type="ARBA" id="ARBA00023163"/>
    </source>
</evidence>
<feature type="domain" description="TF-B3" evidence="7">
    <location>
        <begin position="207"/>
        <end position="310"/>
    </location>
</feature>
<evidence type="ECO:0000313" key="8">
    <source>
        <dbReference type="EMBL" id="KAF4380700.1"/>
    </source>
</evidence>
<dbReference type="AlphaFoldDB" id="A0A7J6GEK8"/>
<reference evidence="8 9" key="1">
    <citation type="journal article" date="2020" name="bioRxiv">
        <title>Sequence and annotation of 42 cannabis genomes reveals extensive copy number variation in cannabinoid synthesis and pathogen resistance genes.</title>
        <authorList>
            <person name="Mckernan K.J."/>
            <person name="Helbert Y."/>
            <person name="Kane L.T."/>
            <person name="Ebling H."/>
            <person name="Zhang L."/>
            <person name="Liu B."/>
            <person name="Eaton Z."/>
            <person name="Mclaughlin S."/>
            <person name="Kingan S."/>
            <person name="Baybayan P."/>
            <person name="Concepcion G."/>
            <person name="Jordan M."/>
            <person name="Riva A."/>
            <person name="Barbazuk W."/>
            <person name="Harkins T."/>
        </authorList>
    </citation>
    <scope>NUCLEOTIDE SEQUENCE [LARGE SCALE GENOMIC DNA]</scope>
    <source>
        <strain evidence="9">cv. Jamaican Lion 4</strain>
        <tissue evidence="8">Leaf</tissue>
    </source>
</reference>
<dbReference type="CDD" id="cd10017">
    <property type="entry name" value="B3_DNA"/>
    <property type="match status" value="3"/>
</dbReference>
<sequence>MACDSHIPKVQTMFSPSAPHFSKIILGQIPGNTKLQIPKTFWVKYCESLSSQAFLKLPCGSTWEVGFTKSSDGNVWIDKGWKAFVQHYSLSRGNLLVFRYEGNSLFNVIIFNKTMVEIDYPFDPNHNVDTKDDISVEVWGKSPLPCSQPHKRTKTSAYGKSEEDNRACGEFPVPEKFIRNQKLSRKEKAEAFKRAKDFESEDPFFIVPMHPSYVGSKSSYNMVIPSFFAKEYLFRISSSSQDMILKVQDERTWSVKYYIRPDRVTSKTRIERGWKAFVQDNDLKVGDVCAFVLRKSIGIVLFEVVIFHENGVANSPMLPIPAAYMRSSTTPSKPKITPCVKIEPSFTNNNNDKESMVSHDLIAKKEIVEPSDKFMKVKSEANTDDNQGTNNKRPSSSGLSRASEAASKFISNNPYFQVNLRSSHVYGGRLYIPMAFGNLYFEKKAQTVTLWVGEKNWHVNLTVNKRSIGLEYRFSSGWTAFARGNCLQPSDVCIFELIQRNQPQMKVTIFRQNEFAIMSRIIYAEDDDLDLNKLEFALLKQCADFKSPPPPPRAPPAPEMRLRTRAIRSRNSGQIPLPNTFFTLPDASSIDPLIIPLVSTVTGENTNQNHLPLHRPAHEDNSSPYY</sequence>
<feature type="domain" description="TF-B3" evidence="7">
    <location>
        <begin position="20"/>
        <end position="114"/>
    </location>
</feature>
<evidence type="ECO:0000313" key="9">
    <source>
        <dbReference type="Proteomes" id="UP000525078"/>
    </source>
</evidence>
<comment type="caution">
    <text evidence="8">The sequence shown here is derived from an EMBL/GenBank/DDBJ whole genome shotgun (WGS) entry which is preliminary data.</text>
</comment>
<gene>
    <name evidence="8" type="ORF">F8388_017054</name>
</gene>
<accession>A0A7J6GEK8</accession>
<dbReference type="EMBL" id="JAATIP010000064">
    <property type="protein sequence ID" value="KAF4380700.1"/>
    <property type="molecule type" value="Genomic_DNA"/>
</dbReference>
<dbReference type="GO" id="GO:0005634">
    <property type="term" value="C:nucleus"/>
    <property type="evidence" value="ECO:0007669"/>
    <property type="project" value="UniProtKB-SubCell"/>
</dbReference>
<dbReference type="GO" id="GO:0003677">
    <property type="term" value="F:DNA binding"/>
    <property type="evidence" value="ECO:0007669"/>
    <property type="project" value="UniProtKB-KW"/>
</dbReference>
<dbReference type="PANTHER" id="PTHR31920:SF108">
    <property type="entry name" value="B3 DOMAIN-CONTAINING TRANSCRIPTION FACTOR VRN1-LIKE"/>
    <property type="match status" value="1"/>
</dbReference>
<dbReference type="InterPro" id="IPR015300">
    <property type="entry name" value="DNA-bd_pseudobarrel_sf"/>
</dbReference>
<keyword evidence="5" id="KW-0539">Nucleus</keyword>
<feature type="domain" description="TF-B3" evidence="7">
    <location>
        <begin position="415"/>
        <end position="513"/>
    </location>
</feature>
<feature type="region of interest" description="Disordered" evidence="6">
    <location>
        <begin position="605"/>
        <end position="626"/>
    </location>
</feature>
<dbReference type="PROSITE" id="PS50863">
    <property type="entry name" value="B3"/>
    <property type="match status" value="3"/>
</dbReference>
<keyword evidence="4" id="KW-0804">Transcription</keyword>
<feature type="compositionally biased region" description="Basic and acidic residues" evidence="6">
    <location>
        <begin position="616"/>
        <end position="626"/>
    </location>
</feature>
<dbReference type="Gene3D" id="2.40.330.10">
    <property type="entry name" value="DNA-binding pseudobarrel domain"/>
    <property type="match status" value="3"/>
</dbReference>
<keyword evidence="2" id="KW-0805">Transcription regulation</keyword>
<evidence type="ECO:0000256" key="1">
    <source>
        <dbReference type="ARBA" id="ARBA00004123"/>
    </source>
</evidence>
<proteinExistence type="predicted"/>
<dbReference type="Proteomes" id="UP000525078">
    <property type="component" value="Unassembled WGS sequence"/>
</dbReference>
<feature type="region of interest" description="Disordered" evidence="6">
    <location>
        <begin position="379"/>
        <end position="399"/>
    </location>
</feature>
<dbReference type="SUPFAM" id="SSF101936">
    <property type="entry name" value="DNA-binding pseudobarrel domain"/>
    <property type="match status" value="3"/>
</dbReference>
<dbReference type="Pfam" id="PF02362">
    <property type="entry name" value="B3"/>
    <property type="match status" value="3"/>
</dbReference>
<dbReference type="InterPro" id="IPR003340">
    <property type="entry name" value="B3_DNA-bd"/>
</dbReference>
<dbReference type="InterPro" id="IPR050655">
    <property type="entry name" value="Plant_B3_domain"/>
</dbReference>
<evidence type="ECO:0000256" key="2">
    <source>
        <dbReference type="ARBA" id="ARBA00023015"/>
    </source>
</evidence>
<organism evidence="8 9">
    <name type="scientific">Cannabis sativa</name>
    <name type="common">Hemp</name>
    <name type="synonym">Marijuana</name>
    <dbReference type="NCBI Taxonomy" id="3483"/>
    <lineage>
        <taxon>Eukaryota</taxon>
        <taxon>Viridiplantae</taxon>
        <taxon>Streptophyta</taxon>
        <taxon>Embryophyta</taxon>
        <taxon>Tracheophyta</taxon>
        <taxon>Spermatophyta</taxon>
        <taxon>Magnoliopsida</taxon>
        <taxon>eudicotyledons</taxon>
        <taxon>Gunneridae</taxon>
        <taxon>Pentapetalae</taxon>
        <taxon>rosids</taxon>
        <taxon>fabids</taxon>
        <taxon>Rosales</taxon>
        <taxon>Cannabaceae</taxon>
        <taxon>Cannabis</taxon>
    </lineage>
</organism>
<protein>
    <recommendedName>
        <fullName evidence="7">TF-B3 domain-containing protein</fullName>
    </recommendedName>
</protein>
<comment type="subcellular location">
    <subcellularLocation>
        <location evidence="1">Nucleus</location>
    </subcellularLocation>
</comment>
<evidence type="ECO:0000256" key="5">
    <source>
        <dbReference type="ARBA" id="ARBA00023242"/>
    </source>
</evidence>
<dbReference type="PANTHER" id="PTHR31920">
    <property type="entry name" value="B3 DOMAIN-CONTAINING"/>
    <property type="match status" value="1"/>
</dbReference>
<evidence type="ECO:0000259" key="7">
    <source>
        <dbReference type="PROSITE" id="PS50863"/>
    </source>
</evidence>